<evidence type="ECO:0000313" key="2">
    <source>
        <dbReference type="Proteomes" id="UP000248044"/>
    </source>
</evidence>
<accession>A0A2U9IIW2</accession>
<protein>
    <submittedName>
        <fullName evidence="1">Uncharacterized protein</fullName>
    </submittedName>
</protein>
<keyword evidence="2" id="KW-1185">Reference proteome</keyword>
<dbReference type="AlphaFoldDB" id="A0A2U9IIW2"/>
<dbReference type="Proteomes" id="UP000248044">
    <property type="component" value="Chromosome"/>
</dbReference>
<organism evidence="1 2">
    <name type="scientific">Acidianus brierleyi</name>
    <dbReference type="NCBI Taxonomy" id="41673"/>
    <lineage>
        <taxon>Archaea</taxon>
        <taxon>Thermoproteota</taxon>
        <taxon>Thermoprotei</taxon>
        <taxon>Sulfolobales</taxon>
        <taxon>Sulfolobaceae</taxon>
        <taxon>Acidianus</taxon>
    </lineage>
</organism>
<evidence type="ECO:0000313" key="1">
    <source>
        <dbReference type="EMBL" id="AWR95915.1"/>
    </source>
</evidence>
<dbReference type="KEGG" id="abri:DFR85_05465"/>
<proteinExistence type="predicted"/>
<name>A0A2U9IIW2_9CREN</name>
<sequence>MRVISSHEKQGFSKSYFYFLFDKLKSLKIVKDNSIAFKIIIPFQSNDKIEFSKGLAYVSSDHIFYYINLESSKYSCDYCPIKGDCIVSMKQVAKENGVKISKENPRDAWNSIIEEIQDQIKNKIINLVISN</sequence>
<dbReference type="EMBL" id="CP029289">
    <property type="protein sequence ID" value="AWR95915.1"/>
    <property type="molecule type" value="Genomic_DNA"/>
</dbReference>
<dbReference type="OrthoDB" id="39383at2157"/>
<reference evidence="1 2" key="1">
    <citation type="submission" date="2018-05" db="EMBL/GenBank/DDBJ databases">
        <title>Complete Genome Sequences of Extremely Thermoacidophilic, Metal-Mobilizing Type-Strain Members of the Archaeal Family Sulfolobaceae: Acidianus brierleyi DSM-1651T, Acidianus sulfidivorans DSM-18786T, Metallosphaera hakonensis DSM-7519T, and Metallosphaera prunae DSM-10039T.</title>
        <authorList>
            <person name="Counts J.A."/>
            <person name="Kelly R.M."/>
        </authorList>
    </citation>
    <scope>NUCLEOTIDE SEQUENCE [LARGE SCALE GENOMIC DNA]</scope>
    <source>
        <strain evidence="1 2">DSM 1651</strain>
    </source>
</reference>
<gene>
    <name evidence="1" type="ORF">DFR85_05465</name>
</gene>